<evidence type="ECO:0000313" key="2">
    <source>
        <dbReference type="EMBL" id="VAW40311.1"/>
    </source>
</evidence>
<gene>
    <name evidence="2" type="ORF">MNBD_CHLOROFLEXI01-1087</name>
</gene>
<keyword evidence="1" id="KW-1133">Transmembrane helix</keyword>
<evidence type="ECO:0000256" key="1">
    <source>
        <dbReference type="SAM" id="Phobius"/>
    </source>
</evidence>
<sequence length="64" mass="6467">MSKKQLGLMFIAIGSVAIVGLFGIDLLGASQFSGIGPTQRLGLLAAGVIIFVGLTLLPLGDKPA</sequence>
<name>A0A3B0VBP5_9ZZZZ</name>
<reference evidence="2" key="1">
    <citation type="submission" date="2018-06" db="EMBL/GenBank/DDBJ databases">
        <authorList>
            <person name="Zhirakovskaya E."/>
        </authorList>
    </citation>
    <scope>NUCLEOTIDE SEQUENCE</scope>
</reference>
<feature type="transmembrane region" description="Helical" evidence="1">
    <location>
        <begin position="6"/>
        <end position="29"/>
    </location>
</feature>
<feature type="transmembrane region" description="Helical" evidence="1">
    <location>
        <begin position="41"/>
        <end position="60"/>
    </location>
</feature>
<accession>A0A3B0VBP5</accession>
<protein>
    <submittedName>
        <fullName evidence="2">Uncharacterized protein</fullName>
    </submittedName>
</protein>
<organism evidence="2">
    <name type="scientific">hydrothermal vent metagenome</name>
    <dbReference type="NCBI Taxonomy" id="652676"/>
    <lineage>
        <taxon>unclassified sequences</taxon>
        <taxon>metagenomes</taxon>
        <taxon>ecological metagenomes</taxon>
    </lineage>
</organism>
<dbReference type="EMBL" id="UOEU01000788">
    <property type="protein sequence ID" value="VAW40311.1"/>
    <property type="molecule type" value="Genomic_DNA"/>
</dbReference>
<keyword evidence="1" id="KW-0472">Membrane</keyword>
<dbReference type="AlphaFoldDB" id="A0A3B0VBP5"/>
<keyword evidence="1" id="KW-0812">Transmembrane</keyword>
<proteinExistence type="predicted"/>